<dbReference type="AlphaFoldDB" id="A0AAN8K6F8"/>
<proteinExistence type="predicted"/>
<comment type="caution">
    <text evidence="1">The sequence shown here is derived from an EMBL/GenBank/DDBJ whole genome shotgun (WGS) entry which is preliminary data.</text>
</comment>
<gene>
    <name evidence="1" type="ORF">SNE40_008309</name>
</gene>
<protein>
    <submittedName>
        <fullName evidence="1">Uncharacterized protein</fullName>
    </submittedName>
</protein>
<evidence type="ECO:0000313" key="2">
    <source>
        <dbReference type="Proteomes" id="UP001347796"/>
    </source>
</evidence>
<dbReference type="Proteomes" id="UP001347796">
    <property type="component" value="Unassembled WGS sequence"/>
</dbReference>
<keyword evidence="2" id="KW-1185">Reference proteome</keyword>
<organism evidence="1 2">
    <name type="scientific">Patella caerulea</name>
    <name type="common">Rayed Mediterranean limpet</name>
    <dbReference type="NCBI Taxonomy" id="87958"/>
    <lineage>
        <taxon>Eukaryota</taxon>
        <taxon>Metazoa</taxon>
        <taxon>Spiralia</taxon>
        <taxon>Lophotrochozoa</taxon>
        <taxon>Mollusca</taxon>
        <taxon>Gastropoda</taxon>
        <taxon>Patellogastropoda</taxon>
        <taxon>Patelloidea</taxon>
        <taxon>Patellidae</taxon>
        <taxon>Patella</taxon>
    </lineage>
</organism>
<evidence type="ECO:0000313" key="1">
    <source>
        <dbReference type="EMBL" id="KAK6186233.1"/>
    </source>
</evidence>
<reference evidence="1 2" key="1">
    <citation type="submission" date="2024-01" db="EMBL/GenBank/DDBJ databases">
        <title>The genome of the rayed Mediterranean limpet Patella caerulea (Linnaeus, 1758).</title>
        <authorList>
            <person name="Anh-Thu Weber A."/>
            <person name="Halstead-Nussloch G."/>
        </authorList>
    </citation>
    <scope>NUCLEOTIDE SEQUENCE [LARGE SCALE GENOMIC DNA]</scope>
    <source>
        <strain evidence="1">AATW-2023a</strain>
        <tissue evidence="1">Whole specimen</tissue>
    </source>
</reference>
<accession>A0AAN8K6F8</accession>
<name>A0AAN8K6F8_PATCE</name>
<sequence>MSYMNPAILLEMCRLYENVPVCMERRMGLSYIFELVDREAFQQFCSKIAEVGISCNEQSTLRKCPPWKNGPQNPQFLQTDGEYLTIVFDINEKKRRCGIGNLVSGLTPNQRKVLATHSYSKSEIVHKTPVKSSGIFYY</sequence>
<dbReference type="EMBL" id="JAZGQO010000006">
    <property type="protein sequence ID" value="KAK6186233.1"/>
    <property type="molecule type" value="Genomic_DNA"/>
</dbReference>